<dbReference type="Gene3D" id="3.40.640.10">
    <property type="entry name" value="Type I PLP-dependent aspartate aminotransferase-like (Major domain)"/>
    <property type="match status" value="1"/>
</dbReference>
<dbReference type="STRING" id="1835702.A0A1F5LDI2"/>
<sequence length="632" mass="68886">MTSNTPTLAVFHHAQNIQPNTRGGFGSTKPVCAGIWDLDLDTPTSPFVATQDEMKYVVKGEIVVKDEVTGETHVLVPGSLLWIPAGAKVSIVSSHDLRTVYFESRLMGPTQSPGTSQAEALKIKLNGLIAKYVEQNPASKKLHDRARQSLPDGSTRSVLASSPFPLSIKSAEGSCLTSVDDKVYVDYVSDFTAGLFGHSNPTIQEAITQAASNGFSLGAVTELEAELAESLKARFSSIDLIRFCNSGTEANTYALATALAYTGRKKVLVFDRGYHGGTLTFDSKPNPLNIPHEYIIGTYNDVEKTRSVLDFEIGAILVEPMQCSGGMRPATKEFLLFLREAANILGAVLIFDEVVTSRLDYHGVQGKFEIKPDMTTLGKYIGGGMPFGAFGGRSEIMGQFGSKLDGRKQLSHSGTFNNNIFTMSAAVAASKIVTKEAIDKTNKLGEKARLGMNAILQTEKKSNKVTAVGCGSCVGIHFSGPDAEVLREICYFHNILQGLWIGRRGFLAFNFAHTGADVDIFLASFKSYDCYFKAYMLGHAPEQAFTKAHTARRTSGFLKESSGLRSTATMISGQECSRSVLVVREVTAFKVAEIPKHGRQPMNLLRPIGWLHRIVARSRYLLHWVLDSIILR</sequence>
<dbReference type="InterPro" id="IPR015422">
    <property type="entry name" value="PyrdxlP-dep_Trfase_small"/>
</dbReference>
<evidence type="ECO:0008006" key="5">
    <source>
        <dbReference type="Google" id="ProtNLM"/>
    </source>
</evidence>
<reference evidence="3 4" key="1">
    <citation type="journal article" date="2016" name="Sci. Rep.">
        <title>Penicillium arizonense, a new, genome sequenced fungal species, reveals a high chemical diversity in secreted metabolites.</title>
        <authorList>
            <person name="Grijseels S."/>
            <person name="Nielsen J.C."/>
            <person name="Randelovic M."/>
            <person name="Nielsen J."/>
            <person name="Nielsen K.F."/>
            <person name="Workman M."/>
            <person name="Frisvad J.C."/>
        </authorList>
    </citation>
    <scope>NUCLEOTIDE SEQUENCE [LARGE SCALE GENOMIC DNA]</scope>
    <source>
        <strain evidence="3 4">CBS 141311</strain>
    </source>
</reference>
<evidence type="ECO:0000313" key="4">
    <source>
        <dbReference type="Proteomes" id="UP000177622"/>
    </source>
</evidence>
<keyword evidence="4" id="KW-1185">Reference proteome</keyword>
<evidence type="ECO:0000313" key="3">
    <source>
        <dbReference type="EMBL" id="OGE51284.1"/>
    </source>
</evidence>
<dbReference type="Gene3D" id="2.60.120.10">
    <property type="entry name" value="Jelly Rolls"/>
    <property type="match status" value="1"/>
</dbReference>
<dbReference type="PANTHER" id="PTHR43713:SF3">
    <property type="entry name" value="GLUTAMATE-1-SEMIALDEHYDE 2,1-AMINOMUTASE 1, CHLOROPLASTIC-RELATED"/>
    <property type="match status" value="1"/>
</dbReference>
<keyword evidence="2" id="KW-0663">Pyridoxal phosphate</keyword>
<dbReference type="SUPFAM" id="SSF51182">
    <property type="entry name" value="RmlC-like cupins"/>
    <property type="match status" value="1"/>
</dbReference>
<dbReference type="Gene3D" id="3.90.1150.10">
    <property type="entry name" value="Aspartate Aminotransferase, domain 1"/>
    <property type="match status" value="1"/>
</dbReference>
<dbReference type="InterPro" id="IPR015421">
    <property type="entry name" value="PyrdxlP-dep_Trfase_major"/>
</dbReference>
<organism evidence="3 4">
    <name type="scientific">Penicillium arizonense</name>
    <dbReference type="NCBI Taxonomy" id="1835702"/>
    <lineage>
        <taxon>Eukaryota</taxon>
        <taxon>Fungi</taxon>
        <taxon>Dikarya</taxon>
        <taxon>Ascomycota</taxon>
        <taxon>Pezizomycotina</taxon>
        <taxon>Eurotiomycetes</taxon>
        <taxon>Eurotiomycetidae</taxon>
        <taxon>Eurotiales</taxon>
        <taxon>Aspergillaceae</taxon>
        <taxon>Penicillium</taxon>
    </lineage>
</organism>
<evidence type="ECO:0000256" key="1">
    <source>
        <dbReference type="ARBA" id="ARBA00001933"/>
    </source>
</evidence>
<dbReference type="InterPro" id="IPR014710">
    <property type="entry name" value="RmlC-like_jellyroll"/>
</dbReference>
<comment type="cofactor">
    <cofactor evidence="1">
        <name>pyridoxal 5'-phosphate</name>
        <dbReference type="ChEBI" id="CHEBI:597326"/>
    </cofactor>
</comment>
<dbReference type="RefSeq" id="XP_022486729.1">
    <property type="nucleotide sequence ID" value="XM_022633422.1"/>
</dbReference>
<protein>
    <recommendedName>
        <fullName evidence="5">Glutamate-1-semialdehyde 2,1-aminomutase</fullName>
    </recommendedName>
</protein>
<comment type="caution">
    <text evidence="3">The sequence shown here is derived from an EMBL/GenBank/DDBJ whole genome shotgun (WGS) entry which is preliminary data.</text>
</comment>
<dbReference type="InterPro" id="IPR005814">
    <property type="entry name" value="Aminotrans_3"/>
</dbReference>
<gene>
    <name evidence="3" type="ORF">PENARI_c014G01545</name>
</gene>
<proteinExistence type="predicted"/>
<dbReference type="OrthoDB" id="425114at2759"/>
<dbReference type="InterPro" id="IPR015424">
    <property type="entry name" value="PyrdxlP-dep_Trfase"/>
</dbReference>
<evidence type="ECO:0000256" key="2">
    <source>
        <dbReference type="ARBA" id="ARBA00022898"/>
    </source>
</evidence>
<dbReference type="SUPFAM" id="SSF53383">
    <property type="entry name" value="PLP-dependent transferases"/>
    <property type="match status" value="1"/>
</dbReference>
<dbReference type="GO" id="GO:0008483">
    <property type="term" value="F:transaminase activity"/>
    <property type="evidence" value="ECO:0007669"/>
    <property type="project" value="InterPro"/>
</dbReference>
<dbReference type="Proteomes" id="UP000177622">
    <property type="component" value="Unassembled WGS sequence"/>
</dbReference>
<dbReference type="EMBL" id="LXJU01000014">
    <property type="protein sequence ID" value="OGE51284.1"/>
    <property type="molecule type" value="Genomic_DNA"/>
</dbReference>
<dbReference type="GeneID" id="34578156"/>
<dbReference type="GO" id="GO:0030170">
    <property type="term" value="F:pyridoxal phosphate binding"/>
    <property type="evidence" value="ECO:0007669"/>
    <property type="project" value="InterPro"/>
</dbReference>
<name>A0A1F5LDI2_PENAI</name>
<dbReference type="Pfam" id="PF00202">
    <property type="entry name" value="Aminotran_3"/>
    <property type="match status" value="1"/>
</dbReference>
<dbReference type="PANTHER" id="PTHR43713">
    <property type="entry name" value="GLUTAMATE-1-SEMIALDEHYDE 2,1-AMINOMUTASE"/>
    <property type="match status" value="1"/>
</dbReference>
<dbReference type="InterPro" id="IPR011051">
    <property type="entry name" value="RmlC_Cupin_sf"/>
</dbReference>
<accession>A0A1F5LDI2</accession>
<dbReference type="AlphaFoldDB" id="A0A1F5LDI2"/>